<dbReference type="InterPro" id="IPR014721">
    <property type="entry name" value="Ribsml_uS5_D2-typ_fold_subgr"/>
</dbReference>
<dbReference type="RefSeq" id="WP_194536274.1">
    <property type="nucleotide sequence ID" value="NZ_JACEFB010000001.1"/>
</dbReference>
<name>A0A7V8VBU4_9BACT</name>
<keyword evidence="9" id="KW-1185">Reference proteome</keyword>
<proteinExistence type="inferred from homology"/>
<dbReference type="EMBL" id="JACEFB010000001">
    <property type="protein sequence ID" value="MBA2224862.1"/>
    <property type="molecule type" value="Genomic_DNA"/>
</dbReference>
<protein>
    <recommendedName>
        <fullName evidence="4 5">Small ribosomal subunit protein uS9</fullName>
    </recommendedName>
</protein>
<keyword evidence="2 5" id="KW-0689">Ribosomal protein</keyword>
<comment type="similarity">
    <text evidence="1 5 6">Belongs to the universal ribosomal protein uS9 family.</text>
</comment>
<dbReference type="InterPro" id="IPR020568">
    <property type="entry name" value="Ribosomal_Su5_D2-typ_SF"/>
</dbReference>
<evidence type="ECO:0000256" key="1">
    <source>
        <dbReference type="ARBA" id="ARBA00005251"/>
    </source>
</evidence>
<feature type="compositionally biased region" description="Basic residues" evidence="7">
    <location>
        <begin position="176"/>
        <end position="195"/>
    </location>
</feature>
<dbReference type="InterPro" id="IPR020574">
    <property type="entry name" value="Ribosomal_uS9_CS"/>
</dbReference>
<dbReference type="PROSITE" id="PS00360">
    <property type="entry name" value="RIBOSOMAL_S9"/>
    <property type="match status" value="1"/>
</dbReference>
<feature type="region of interest" description="Disordered" evidence="7">
    <location>
        <begin position="138"/>
        <end position="195"/>
    </location>
</feature>
<dbReference type="Proteomes" id="UP000542342">
    <property type="component" value="Unassembled WGS sequence"/>
</dbReference>
<dbReference type="GO" id="GO:0003735">
    <property type="term" value="F:structural constituent of ribosome"/>
    <property type="evidence" value="ECO:0007669"/>
    <property type="project" value="InterPro"/>
</dbReference>
<dbReference type="AlphaFoldDB" id="A0A7V8VBU4"/>
<dbReference type="PANTHER" id="PTHR21569">
    <property type="entry name" value="RIBOSOMAL PROTEIN S9"/>
    <property type="match status" value="1"/>
</dbReference>
<dbReference type="Pfam" id="PF00380">
    <property type="entry name" value="Ribosomal_S9"/>
    <property type="match status" value="2"/>
</dbReference>
<evidence type="ECO:0000256" key="4">
    <source>
        <dbReference type="ARBA" id="ARBA00035259"/>
    </source>
</evidence>
<dbReference type="PANTHER" id="PTHR21569:SF1">
    <property type="entry name" value="SMALL RIBOSOMAL SUBUNIT PROTEIN US9M"/>
    <property type="match status" value="1"/>
</dbReference>
<dbReference type="GO" id="GO:0005737">
    <property type="term" value="C:cytoplasm"/>
    <property type="evidence" value="ECO:0007669"/>
    <property type="project" value="UniProtKB-ARBA"/>
</dbReference>
<evidence type="ECO:0000256" key="5">
    <source>
        <dbReference type="HAMAP-Rule" id="MF_00532"/>
    </source>
</evidence>
<evidence type="ECO:0000313" key="9">
    <source>
        <dbReference type="Proteomes" id="UP000542342"/>
    </source>
</evidence>
<dbReference type="InterPro" id="IPR023035">
    <property type="entry name" value="Ribosomal_uS9_bac/plastid"/>
</dbReference>
<evidence type="ECO:0000256" key="2">
    <source>
        <dbReference type="ARBA" id="ARBA00022980"/>
    </source>
</evidence>
<accession>A0A7V8VBU4</accession>
<evidence type="ECO:0000256" key="7">
    <source>
        <dbReference type="SAM" id="MobiDB-lite"/>
    </source>
</evidence>
<evidence type="ECO:0000256" key="3">
    <source>
        <dbReference type="ARBA" id="ARBA00023274"/>
    </source>
</evidence>
<dbReference type="HAMAP" id="MF_00532_B">
    <property type="entry name" value="Ribosomal_uS9_B"/>
    <property type="match status" value="1"/>
</dbReference>
<dbReference type="GO" id="GO:0006412">
    <property type="term" value="P:translation"/>
    <property type="evidence" value="ECO:0007669"/>
    <property type="project" value="UniProtKB-UniRule"/>
</dbReference>
<dbReference type="InterPro" id="IPR000754">
    <property type="entry name" value="Ribosomal_uS9"/>
</dbReference>
<sequence length="195" mass="21874">MAEKKSKGERTYYLGTGRRKKAVARVRICEGSGIIEINGRTVEDYFPEEKDRALVYGPLLVTDQRNRVDVYVNVRGGGVSGQAGAVSQGIARALKTMFSPPDEQKRYQFHNTVLVRSYVDEQKLRERAKALTARVATTEKAAPSGDGVMTAEEQGPSGMIRRLRDSGYLTRDARMKERKKYGKRGARRGPQFSKR</sequence>
<organism evidence="8 9">
    <name type="scientific">Thermogemmata fonticola</name>
    <dbReference type="NCBI Taxonomy" id="2755323"/>
    <lineage>
        <taxon>Bacteria</taxon>
        <taxon>Pseudomonadati</taxon>
        <taxon>Planctomycetota</taxon>
        <taxon>Planctomycetia</taxon>
        <taxon>Gemmatales</taxon>
        <taxon>Gemmataceae</taxon>
        <taxon>Thermogemmata</taxon>
    </lineage>
</organism>
<evidence type="ECO:0000313" key="8">
    <source>
        <dbReference type="EMBL" id="MBA2224862.1"/>
    </source>
</evidence>
<comment type="caution">
    <text evidence="8">The sequence shown here is derived from an EMBL/GenBank/DDBJ whole genome shotgun (WGS) entry which is preliminary data.</text>
</comment>
<dbReference type="GO" id="GO:0003723">
    <property type="term" value="F:RNA binding"/>
    <property type="evidence" value="ECO:0007669"/>
    <property type="project" value="TreeGrafter"/>
</dbReference>
<keyword evidence="3 5" id="KW-0687">Ribonucleoprotein</keyword>
<reference evidence="8 9" key="1">
    <citation type="submission" date="2020-07" db="EMBL/GenBank/DDBJ databases">
        <title>Thermogemmata thermophila gen. nov., sp. nov., a novel moderate thermophilic planctomycete from a Kamchatka hot spring.</title>
        <authorList>
            <person name="Elcheninov A.G."/>
            <person name="Podosokorskaya O.A."/>
            <person name="Kovaleva O.L."/>
            <person name="Novikov A."/>
            <person name="Bonch-Osmolovskaya E.A."/>
            <person name="Toshchakov S.V."/>
            <person name="Kublanov I.V."/>
        </authorList>
    </citation>
    <scope>NUCLEOTIDE SEQUENCE [LARGE SCALE GENOMIC DNA]</scope>
    <source>
        <strain evidence="8 9">2918</strain>
    </source>
</reference>
<gene>
    <name evidence="5" type="primary">rpsI</name>
    <name evidence="8" type="ORF">H0921_01650</name>
</gene>
<evidence type="ECO:0000256" key="6">
    <source>
        <dbReference type="RuleBase" id="RU003815"/>
    </source>
</evidence>
<dbReference type="SUPFAM" id="SSF54211">
    <property type="entry name" value="Ribosomal protein S5 domain 2-like"/>
    <property type="match status" value="2"/>
</dbReference>
<dbReference type="GO" id="GO:0015935">
    <property type="term" value="C:small ribosomal subunit"/>
    <property type="evidence" value="ECO:0007669"/>
    <property type="project" value="TreeGrafter"/>
</dbReference>
<dbReference type="Gene3D" id="3.30.230.10">
    <property type="match status" value="1"/>
</dbReference>